<dbReference type="PANTHER" id="PTHR33055:SF15">
    <property type="entry name" value="TRANSPOSASE-RELATED"/>
    <property type="match status" value="1"/>
</dbReference>
<reference evidence="3 4" key="1">
    <citation type="submission" date="2018-04" db="EMBL/GenBank/DDBJ databases">
        <title>Cupriavidus necator CR12 genome sequencing and assembly.</title>
        <authorList>
            <person name="Ben Fekih I."/>
            <person name="Mazhar H.S."/>
            <person name="Bello S.K."/>
            <person name="Rensing C."/>
        </authorList>
    </citation>
    <scope>NUCLEOTIDE SEQUENCE [LARGE SCALE GENOMIC DNA]</scope>
    <source>
        <strain evidence="3 4">CR12</strain>
    </source>
</reference>
<gene>
    <name evidence="3" type="ORF">DDK22_31770</name>
</gene>
<dbReference type="InterPro" id="IPR002525">
    <property type="entry name" value="Transp_IS110-like_N"/>
</dbReference>
<evidence type="ECO:0000313" key="3">
    <source>
        <dbReference type="EMBL" id="RCJ04501.1"/>
    </source>
</evidence>
<name>A0A367P9F9_CUPNE</name>
<organism evidence="3 4">
    <name type="scientific">Cupriavidus necator</name>
    <name type="common">Alcaligenes eutrophus</name>
    <name type="synonym">Ralstonia eutropha</name>
    <dbReference type="NCBI Taxonomy" id="106590"/>
    <lineage>
        <taxon>Bacteria</taxon>
        <taxon>Pseudomonadati</taxon>
        <taxon>Pseudomonadota</taxon>
        <taxon>Betaproteobacteria</taxon>
        <taxon>Burkholderiales</taxon>
        <taxon>Burkholderiaceae</taxon>
        <taxon>Cupriavidus</taxon>
    </lineage>
</organism>
<feature type="domain" description="Transposase IS116/IS110/IS902 C-terminal" evidence="2">
    <location>
        <begin position="189"/>
        <end position="272"/>
    </location>
</feature>
<dbReference type="AlphaFoldDB" id="A0A367P9F9"/>
<accession>A0A367P9F9</accession>
<comment type="caution">
    <text evidence="3">The sequence shown here is derived from an EMBL/GenBank/DDBJ whole genome shotgun (WGS) entry which is preliminary data.</text>
</comment>
<evidence type="ECO:0000259" key="1">
    <source>
        <dbReference type="Pfam" id="PF01548"/>
    </source>
</evidence>
<sequence>MKYCGIDLHSNNSVVVVSDVEDRIVLQRRLPNDLEQILSALAAHQDELVGVVVESTYNWYWLVDGLMDAGYQVHLAQLLRLGLLPEGYIYPREQRAARDLARKRIQLVRCRTAQILAIENLFARHTGKSMSSRTVKRMTTEQVDAIGLPADVALAVKANLAISDALQQQIAILEKRLTECVKLRAEYLLLKTVPGIGETLATTIMLETGTPTRFAEVGKFSSYCRCVDSARQSNGKKKGEGNTRNGNAYLAWAFVEAANFTLRQCLPARRFYERKLRATNRFVALKAVAHKLARACYYMLREQQPFDVNRCFV</sequence>
<proteinExistence type="predicted"/>
<dbReference type="InterPro" id="IPR003346">
    <property type="entry name" value="Transposase_20"/>
</dbReference>
<dbReference type="EMBL" id="QDHA01000098">
    <property type="protein sequence ID" value="RCJ04501.1"/>
    <property type="molecule type" value="Genomic_DNA"/>
</dbReference>
<dbReference type="Pfam" id="PF01548">
    <property type="entry name" value="DEDD_Tnp_IS110"/>
    <property type="match status" value="1"/>
</dbReference>
<dbReference type="GO" id="GO:0003677">
    <property type="term" value="F:DNA binding"/>
    <property type="evidence" value="ECO:0007669"/>
    <property type="project" value="InterPro"/>
</dbReference>
<dbReference type="RefSeq" id="WP_114135395.1">
    <property type="nucleotide sequence ID" value="NZ_QDHA01000098.1"/>
</dbReference>
<dbReference type="Proteomes" id="UP000253501">
    <property type="component" value="Unassembled WGS sequence"/>
</dbReference>
<dbReference type="GO" id="GO:0004803">
    <property type="term" value="F:transposase activity"/>
    <property type="evidence" value="ECO:0007669"/>
    <property type="project" value="InterPro"/>
</dbReference>
<dbReference type="Pfam" id="PF02371">
    <property type="entry name" value="Transposase_20"/>
    <property type="match status" value="1"/>
</dbReference>
<dbReference type="GO" id="GO:0006313">
    <property type="term" value="P:DNA transposition"/>
    <property type="evidence" value="ECO:0007669"/>
    <property type="project" value="InterPro"/>
</dbReference>
<feature type="domain" description="Transposase IS110-like N-terminal" evidence="1">
    <location>
        <begin position="4"/>
        <end position="75"/>
    </location>
</feature>
<dbReference type="PANTHER" id="PTHR33055">
    <property type="entry name" value="TRANSPOSASE FOR INSERTION SEQUENCE ELEMENT IS1111A"/>
    <property type="match status" value="1"/>
</dbReference>
<protein>
    <submittedName>
        <fullName evidence="3">IS110 family transposase</fullName>
    </submittedName>
</protein>
<dbReference type="InterPro" id="IPR047650">
    <property type="entry name" value="Transpos_IS110"/>
</dbReference>
<evidence type="ECO:0000259" key="2">
    <source>
        <dbReference type="Pfam" id="PF02371"/>
    </source>
</evidence>
<evidence type="ECO:0000313" key="4">
    <source>
        <dbReference type="Proteomes" id="UP000253501"/>
    </source>
</evidence>